<name>A0A2V4RNK5_9PROT</name>
<comment type="caution">
    <text evidence="1">The sequence shown here is derived from an EMBL/GenBank/DDBJ whole genome shotgun (WGS) entry which is preliminary data.</text>
</comment>
<dbReference type="Proteomes" id="UP000247371">
    <property type="component" value="Unassembled WGS sequence"/>
</dbReference>
<dbReference type="EMBL" id="NKUB01000013">
    <property type="protein sequence ID" value="PYD69182.1"/>
    <property type="molecule type" value="Genomic_DNA"/>
</dbReference>
<keyword evidence="2" id="KW-1185">Reference proteome</keyword>
<accession>A0A2V4RNK5</accession>
<gene>
    <name evidence="1" type="ORF">CFR76_11030</name>
</gene>
<reference evidence="1 2" key="1">
    <citation type="submission" date="2017-07" db="EMBL/GenBank/DDBJ databases">
        <title>A draft genome sequence of Komagataeibacter swingsii LMG 22125.</title>
        <authorList>
            <person name="Skraban J."/>
            <person name="Cleenwerck I."/>
            <person name="Vandamme P."/>
            <person name="Trcek J."/>
        </authorList>
    </citation>
    <scope>NUCLEOTIDE SEQUENCE [LARGE SCALE GENOMIC DNA]</scope>
    <source>
        <strain evidence="1 2">LMG 22125</strain>
    </source>
</reference>
<dbReference type="AlphaFoldDB" id="A0A2V4RNK5"/>
<proteinExistence type="predicted"/>
<evidence type="ECO:0000313" key="1">
    <source>
        <dbReference type="EMBL" id="PYD69182.1"/>
    </source>
</evidence>
<sequence length="64" mass="6966">MPTTQVAPVAGKMKIFFSIISAAGMARIALRGGHILSQTGHDPATWRPCFPVMETGMWKYLSMA</sequence>
<organism evidence="1 2">
    <name type="scientific">Komagataeibacter swingsii</name>
    <dbReference type="NCBI Taxonomy" id="215220"/>
    <lineage>
        <taxon>Bacteria</taxon>
        <taxon>Pseudomonadati</taxon>
        <taxon>Pseudomonadota</taxon>
        <taxon>Alphaproteobacteria</taxon>
        <taxon>Acetobacterales</taxon>
        <taxon>Acetobacteraceae</taxon>
        <taxon>Komagataeibacter</taxon>
    </lineage>
</organism>
<evidence type="ECO:0000313" key="2">
    <source>
        <dbReference type="Proteomes" id="UP000247371"/>
    </source>
</evidence>
<protein>
    <submittedName>
        <fullName evidence="1">Uncharacterized protein</fullName>
    </submittedName>
</protein>